<feature type="repeat" description="WD" evidence="6">
    <location>
        <begin position="595"/>
        <end position="636"/>
    </location>
</feature>
<dbReference type="PANTHER" id="PTHR19853">
    <property type="entry name" value="WD REPEAT CONTAINING PROTEIN 3 WDR3"/>
    <property type="match status" value="1"/>
</dbReference>
<dbReference type="GO" id="GO:0030515">
    <property type="term" value="F:snoRNA binding"/>
    <property type="evidence" value="ECO:0007669"/>
    <property type="project" value="TreeGrafter"/>
</dbReference>
<evidence type="ECO:0000256" key="1">
    <source>
        <dbReference type="ARBA" id="ARBA00004604"/>
    </source>
</evidence>
<dbReference type="PANTHER" id="PTHR19853:SF0">
    <property type="entry name" value="WD REPEAT-CONTAINING PROTEIN 3"/>
    <property type="match status" value="1"/>
</dbReference>
<dbReference type="PRINTS" id="PR00320">
    <property type="entry name" value="GPROTEINBRPT"/>
</dbReference>
<dbReference type="PROSITE" id="PS50294">
    <property type="entry name" value="WD_REPEATS_REGION"/>
    <property type="match status" value="6"/>
</dbReference>
<organism evidence="9">
    <name type="scientific">Bartheletia paradoxa</name>
    <dbReference type="NCBI Taxonomy" id="669517"/>
    <lineage>
        <taxon>Eukaryota</taxon>
        <taxon>Fungi</taxon>
        <taxon>Dikarya</taxon>
        <taxon>Basidiomycota</taxon>
        <taxon>Agaricomycotina</taxon>
        <taxon>Bartheletiomycetes</taxon>
        <taxon>Bartheletiales</taxon>
        <taxon>Bartheletiaceae</taxon>
        <taxon>Bartheletia</taxon>
    </lineage>
</organism>
<dbReference type="InterPro" id="IPR007148">
    <property type="entry name" value="SSU_processome_Utp12"/>
</dbReference>
<evidence type="ECO:0000259" key="8">
    <source>
        <dbReference type="Pfam" id="PF04003"/>
    </source>
</evidence>
<dbReference type="InterPro" id="IPR036322">
    <property type="entry name" value="WD40_repeat_dom_sf"/>
</dbReference>
<dbReference type="InterPro" id="IPR051570">
    <property type="entry name" value="TBC1_cilium_biogenesis"/>
</dbReference>
<proteinExistence type="inferred from homology"/>
<name>A0A2D0XHV7_9BASI</name>
<evidence type="ECO:0000256" key="3">
    <source>
        <dbReference type="ARBA" id="ARBA00022737"/>
    </source>
</evidence>
<dbReference type="Gene3D" id="2.130.10.10">
    <property type="entry name" value="YVTN repeat-like/Quinoprotein amine dehydrogenase"/>
    <property type="match status" value="4"/>
</dbReference>
<keyword evidence="2 6" id="KW-0853">WD repeat</keyword>
<dbReference type="SUPFAM" id="SSF50978">
    <property type="entry name" value="WD40 repeat-like"/>
    <property type="match status" value="2"/>
</dbReference>
<evidence type="ECO:0000256" key="5">
    <source>
        <dbReference type="ARBA" id="ARBA00038229"/>
    </source>
</evidence>
<dbReference type="PROSITE" id="PS00678">
    <property type="entry name" value="WD_REPEATS_1"/>
    <property type="match status" value="4"/>
</dbReference>
<sequence length="967" mass="107445">MVRSYLRHEPTQAFGLVCSAGSKAAYDGKLAYVPALEDILVWDVKKGEMLAMWHEIGCRTEVTCIIKGPKNDGTFAAGYADGSIRLWNAQAGAVTVTFNGHKKAVTALAFDHDGVRLASGSQDTDLIVWDIVSETGLFRLRGHRDQITALRFLRTSSTLSDPSSSSSAPTTTITSSSSPGYLLTASKDTFLKLWDLNTQHCVETVVAHRSEIWSFDVDKEEETILTGSGDGEVKAWKVDHEALAGGLTEGEDGKLKKMIHPFGMLPLTSRHRVTQIAFHPSQQYLAVHSHDRSVEIFRIRSEEEVRKKMARRIKRANEKKKEREAKGGEKESGKVEEDEASEDVSLADQITPYVVARASGKIRSFSFSPDEAIPKAGIQLLTALASNALEVFTIPPPTKKSDAPVEATKQFAVDLPGHRTDIRSLSLSSDDELLASASNGALKIWNMKTTACIRTMECGYAICSTFLPGDRHVVVGTKAGEILLFDLASSSLIETIQAHEGPVWSLHVRPDGRGMASGSGDKDVKFWEFEMKEEAADEGSIKTRRLTLAHVRTLKMTDDVLAVRYSPDGKLLAVSLLDATVKVFYEDSLKFFLSLYGHKLPVLSMDISFDSKLIVTVSADKNAKLWGLDFGDCHKSIFCHEESIMQVAFEHGSKCFWTVSKDHLVKYWDGEKFEAIQKMEGHHGEVWALAVSNQGRFVVSGSHDKSIRVWEKTEEPLFLEEEREKELEELYEANLTLAMDRADAPQVDGETGEVATGPEVTSVNKQTLDTLMAGEKIMEALDLADADRELLQDFEASKAKLAPEAADRLAAPSRNVIFSAFGDISAEAYVLKVVEKIPYSAMDDALLVLPFGKVVSLMAYLDIWARKEWNISLVSRMLAFLLKTHHHQIVANRVMRTVMVSLRGHLRNALSRQKETLGYNLAALRFIQRQNDSARTAEYWEEEMDEERVRAKIAEGTKKRKRVGIKN</sequence>
<evidence type="ECO:0000256" key="6">
    <source>
        <dbReference type="PROSITE-ProRule" id="PRU00221"/>
    </source>
</evidence>
<dbReference type="EMBL" id="KY000251">
    <property type="protein sequence ID" value="ASF90202.1"/>
    <property type="molecule type" value="Genomic_DNA"/>
</dbReference>
<dbReference type="GO" id="GO:0030490">
    <property type="term" value="P:maturation of SSU-rRNA"/>
    <property type="evidence" value="ECO:0007669"/>
    <property type="project" value="TreeGrafter"/>
</dbReference>
<feature type="repeat" description="WD" evidence="6">
    <location>
        <begin position="496"/>
        <end position="537"/>
    </location>
</feature>
<dbReference type="GO" id="GO:0034388">
    <property type="term" value="C:Pwp2p-containing subcomplex of 90S preribosome"/>
    <property type="evidence" value="ECO:0007669"/>
    <property type="project" value="TreeGrafter"/>
</dbReference>
<feature type="repeat" description="WD" evidence="6">
    <location>
        <begin position="163"/>
        <end position="204"/>
    </location>
</feature>
<dbReference type="Pfam" id="PF25172">
    <property type="entry name" value="Beta-prop_WDR3_2nd"/>
    <property type="match status" value="1"/>
</dbReference>
<evidence type="ECO:0000256" key="2">
    <source>
        <dbReference type="ARBA" id="ARBA00022574"/>
    </source>
</evidence>
<evidence type="ECO:0000256" key="4">
    <source>
        <dbReference type="ARBA" id="ARBA00023242"/>
    </source>
</evidence>
<gene>
    <name evidence="9" type="ORF">SPAR04647</name>
</gene>
<feature type="repeat" description="WD" evidence="6">
    <location>
        <begin position="415"/>
        <end position="455"/>
    </location>
</feature>
<dbReference type="InterPro" id="IPR020472">
    <property type="entry name" value="WD40_PAC1"/>
</dbReference>
<feature type="repeat" description="WD" evidence="6">
    <location>
        <begin position="98"/>
        <end position="139"/>
    </location>
</feature>
<evidence type="ECO:0000256" key="7">
    <source>
        <dbReference type="SAM" id="MobiDB-lite"/>
    </source>
</evidence>
<accession>A0A2D0XHV7</accession>
<dbReference type="PROSITE" id="PS50082">
    <property type="entry name" value="WD_REPEATS_2"/>
    <property type="match status" value="8"/>
</dbReference>
<dbReference type="InterPro" id="IPR015943">
    <property type="entry name" value="WD40/YVTN_repeat-like_dom_sf"/>
</dbReference>
<feature type="region of interest" description="Disordered" evidence="7">
    <location>
        <begin position="313"/>
        <end position="343"/>
    </location>
</feature>
<dbReference type="GO" id="GO:0032040">
    <property type="term" value="C:small-subunit processome"/>
    <property type="evidence" value="ECO:0007669"/>
    <property type="project" value="TreeGrafter"/>
</dbReference>
<dbReference type="InterPro" id="IPR001680">
    <property type="entry name" value="WD40_rpt"/>
</dbReference>
<reference evidence="9" key="1">
    <citation type="submission" date="2016-10" db="EMBL/GenBank/DDBJ databases">
        <title>Phylogenomic data for the living fossil Bartheletia paradoxa suggests that the early evolutionary history of major basidiomycete lineages might not be bifurcate.</title>
        <authorList>
            <person name="Mishra B."/>
            <person name="Choi Y.-J."/>
            <person name="Bauer R."/>
            <person name="Thines M."/>
        </authorList>
    </citation>
    <scope>NUCLEOTIDE SEQUENCE</scope>
</reference>
<feature type="domain" description="Small-subunit processome Utp12" evidence="8">
    <location>
        <begin position="827"/>
        <end position="929"/>
    </location>
</feature>
<feature type="repeat" description="WD" evidence="6">
    <location>
        <begin position="637"/>
        <end position="678"/>
    </location>
</feature>
<protein>
    <recommendedName>
        <fullName evidence="8">Small-subunit processome Utp12 domain-containing protein</fullName>
    </recommendedName>
</protein>
<feature type="repeat" description="WD" evidence="6">
    <location>
        <begin position="205"/>
        <end position="239"/>
    </location>
</feature>
<comment type="subcellular location">
    <subcellularLocation>
        <location evidence="1">Nucleus</location>
        <location evidence="1">Nucleolus</location>
    </subcellularLocation>
</comment>
<evidence type="ECO:0000313" key="9">
    <source>
        <dbReference type="EMBL" id="ASF90202.1"/>
    </source>
</evidence>
<keyword evidence="4" id="KW-0539">Nucleus</keyword>
<dbReference type="Pfam" id="PF04003">
    <property type="entry name" value="Utp12"/>
    <property type="match status" value="1"/>
</dbReference>
<feature type="compositionally biased region" description="Basic and acidic residues" evidence="7">
    <location>
        <begin position="315"/>
        <end position="335"/>
    </location>
</feature>
<dbReference type="InterPro" id="IPR019775">
    <property type="entry name" value="WD40_repeat_CS"/>
</dbReference>
<dbReference type="AlphaFoldDB" id="A0A2D0XHV7"/>
<dbReference type="FunFam" id="2.130.10.10:FF:000157">
    <property type="entry name" value="WD repeat domain 3"/>
    <property type="match status" value="1"/>
</dbReference>
<feature type="repeat" description="WD" evidence="6">
    <location>
        <begin position="679"/>
        <end position="711"/>
    </location>
</feature>
<comment type="similarity">
    <text evidence="5">Belongs to the WD repeat WDR3/UTP12 family.</text>
</comment>
<dbReference type="Pfam" id="PF25173">
    <property type="entry name" value="Beta-prop_WDR3_1st"/>
    <property type="match status" value="1"/>
</dbReference>
<dbReference type="FunFam" id="2.130.10.10:FF:000178">
    <property type="entry name" value="WD repeat domain 3"/>
    <property type="match status" value="1"/>
</dbReference>
<dbReference type="CDD" id="cd00200">
    <property type="entry name" value="WD40"/>
    <property type="match status" value="2"/>
</dbReference>
<keyword evidence="3" id="KW-0677">Repeat</keyword>
<dbReference type="SMART" id="SM00320">
    <property type="entry name" value="WD40"/>
    <property type="match status" value="12"/>
</dbReference>
<feature type="region of interest" description="Disordered" evidence="7">
    <location>
        <begin position="157"/>
        <end position="178"/>
    </location>
</feature>